<dbReference type="InterPro" id="IPR004360">
    <property type="entry name" value="Glyas_Fos-R_dOase_dom"/>
</dbReference>
<dbReference type="RefSeq" id="WP_010915729.1">
    <property type="nucleotide sequence ID" value="NZ_LZTH01000016.1"/>
</dbReference>
<comment type="caution">
    <text evidence="2">The sequence shown here is derived from an EMBL/GenBank/DDBJ whole genome shotgun (WGS) entry which is preliminary data.</text>
</comment>
<dbReference type="InterPro" id="IPR029068">
    <property type="entry name" value="Glyas_Bleomycin-R_OHBP_Dase"/>
</dbReference>
<dbReference type="Gene3D" id="3.10.180.10">
    <property type="entry name" value="2,3-Dihydroxybiphenyl 1,2-Dioxygenase, domain 1"/>
    <property type="match status" value="1"/>
</dbReference>
<dbReference type="PROSITE" id="PS51819">
    <property type="entry name" value="VOC"/>
    <property type="match status" value="1"/>
</dbReference>
<name>A0A1A5J8A8_RHILI</name>
<evidence type="ECO:0000313" key="3">
    <source>
        <dbReference type="Proteomes" id="UP000093748"/>
    </source>
</evidence>
<dbReference type="AlphaFoldDB" id="A0A1A5J8A8"/>
<accession>A0A1A5J8A8</accession>
<dbReference type="InterPro" id="IPR037523">
    <property type="entry name" value="VOC_core"/>
</dbReference>
<dbReference type="SUPFAM" id="SSF54593">
    <property type="entry name" value="Glyoxalase/Bleomycin resistance protein/Dihydroxybiphenyl dioxygenase"/>
    <property type="match status" value="1"/>
</dbReference>
<protein>
    <submittedName>
        <fullName evidence="2">Lactoylglutathione lyase</fullName>
    </submittedName>
</protein>
<evidence type="ECO:0000259" key="1">
    <source>
        <dbReference type="PROSITE" id="PS51819"/>
    </source>
</evidence>
<dbReference type="GeneID" id="66684446"/>
<evidence type="ECO:0000313" key="2">
    <source>
        <dbReference type="EMBL" id="OBP72952.1"/>
    </source>
</evidence>
<dbReference type="GO" id="GO:0016829">
    <property type="term" value="F:lyase activity"/>
    <property type="evidence" value="ECO:0007669"/>
    <property type="project" value="UniProtKB-KW"/>
</dbReference>
<dbReference type="PANTHER" id="PTHR36503">
    <property type="entry name" value="BLR2520 PROTEIN"/>
    <property type="match status" value="1"/>
</dbReference>
<gene>
    <name evidence="2" type="ORF">BAE39_20760</name>
</gene>
<sequence>MSMAVASMSRISDVCLLVEDIERTVAFYVDKLGFRLRRRAEGFADFHGEGVTLAAWEIDHIGQHAGVSKLRSPRHAHKVCVAVQLDAPDEIDRLHAELTAKGVPFYGPPENYVWNARCAYFTDPDDTLWELYAWLDGGPGDYHDEQP</sequence>
<feature type="domain" description="VOC" evidence="1">
    <location>
        <begin position="10"/>
        <end position="134"/>
    </location>
</feature>
<reference evidence="3" key="1">
    <citation type="submission" date="2016-06" db="EMBL/GenBank/DDBJ databases">
        <title>NZP2037 Pacbio-Illumina hybrid assembly.</title>
        <authorList>
            <person name="Ramsay J.P."/>
        </authorList>
    </citation>
    <scope>NUCLEOTIDE SEQUENCE [LARGE SCALE GENOMIC DNA]</scope>
    <source>
        <strain evidence="3">R7ANS::ICEMlSym2042</strain>
    </source>
</reference>
<dbReference type="Proteomes" id="UP000093748">
    <property type="component" value="Unassembled WGS sequence"/>
</dbReference>
<dbReference type="Pfam" id="PF00903">
    <property type="entry name" value="Glyoxalase"/>
    <property type="match status" value="1"/>
</dbReference>
<organism evidence="2 3">
    <name type="scientific">Rhizobium loti</name>
    <name type="common">Mesorhizobium loti</name>
    <dbReference type="NCBI Taxonomy" id="381"/>
    <lineage>
        <taxon>Bacteria</taxon>
        <taxon>Pseudomonadati</taxon>
        <taxon>Pseudomonadota</taxon>
        <taxon>Alphaproteobacteria</taxon>
        <taxon>Hyphomicrobiales</taxon>
        <taxon>Phyllobacteriaceae</taxon>
        <taxon>Mesorhizobium</taxon>
    </lineage>
</organism>
<keyword evidence="2" id="KW-0456">Lyase</keyword>
<dbReference type="EMBL" id="LZTJ01000031">
    <property type="protein sequence ID" value="OBP72952.1"/>
    <property type="molecule type" value="Genomic_DNA"/>
</dbReference>
<dbReference type="OrthoDB" id="9798430at2"/>
<proteinExistence type="predicted"/>
<dbReference type="PANTHER" id="PTHR36503:SF1">
    <property type="entry name" value="BLR2520 PROTEIN"/>
    <property type="match status" value="1"/>
</dbReference>